<keyword evidence="2" id="KW-1185">Reference proteome</keyword>
<proteinExistence type="predicted"/>
<name>A0A0W1R9I7_9EURY</name>
<dbReference type="InterPro" id="IPR055967">
    <property type="entry name" value="DUF7545"/>
</dbReference>
<sequence length="94" mass="10273">MVETETYTIEGPDGDEDTVELPAGLVDVLSEQGEQPTEVVGDILLLSFVQRAHAIVHHSEGETPQDLAEINEKGEELFEERFGMTLAEATGHSH</sequence>
<organism evidence="1 2">
    <name type="scientific">Haloprofundus marisrubri</name>
    <dbReference type="NCBI Taxonomy" id="1514971"/>
    <lineage>
        <taxon>Archaea</taxon>
        <taxon>Methanobacteriati</taxon>
        <taxon>Methanobacteriota</taxon>
        <taxon>Stenosarchaea group</taxon>
        <taxon>Halobacteria</taxon>
        <taxon>Halobacteriales</taxon>
        <taxon>Haloferacaceae</taxon>
        <taxon>Haloprofundus</taxon>
    </lineage>
</organism>
<evidence type="ECO:0000313" key="2">
    <source>
        <dbReference type="Proteomes" id="UP000054387"/>
    </source>
</evidence>
<dbReference type="RefSeq" id="WP_058581388.1">
    <property type="nucleotide sequence ID" value="NZ_LOPU01000018.1"/>
</dbReference>
<accession>A0A0W1R9I7</accession>
<dbReference type="EMBL" id="LOPU01000018">
    <property type="protein sequence ID" value="KTG10033.1"/>
    <property type="molecule type" value="Genomic_DNA"/>
</dbReference>
<dbReference type="STRING" id="1514971.AUR64_10550"/>
<comment type="caution">
    <text evidence="1">The sequence shown here is derived from an EMBL/GenBank/DDBJ whole genome shotgun (WGS) entry which is preliminary data.</text>
</comment>
<dbReference type="Proteomes" id="UP000054387">
    <property type="component" value="Unassembled WGS sequence"/>
</dbReference>
<evidence type="ECO:0000313" key="1">
    <source>
        <dbReference type="EMBL" id="KTG10033.1"/>
    </source>
</evidence>
<dbReference type="AlphaFoldDB" id="A0A0W1R9I7"/>
<dbReference type="Pfam" id="PF24411">
    <property type="entry name" value="DUF7545"/>
    <property type="match status" value="1"/>
</dbReference>
<dbReference type="OrthoDB" id="311268at2157"/>
<protein>
    <submittedName>
        <fullName evidence="1">Uncharacterized protein</fullName>
    </submittedName>
</protein>
<gene>
    <name evidence="1" type="ORF">AUR64_10550</name>
</gene>
<reference evidence="1 2" key="1">
    <citation type="submission" date="2015-12" db="EMBL/GenBank/DDBJ databases">
        <title>Haloprofundus marisrubri gen. nov., sp. nov., an extremely halophilic archaeon isolated from the Discovery deep brine-seawater interface in the Red Sea.</title>
        <authorList>
            <person name="Zhang G."/>
            <person name="Stingl U."/>
            <person name="Rashid M."/>
        </authorList>
    </citation>
    <scope>NUCLEOTIDE SEQUENCE [LARGE SCALE GENOMIC DNA]</scope>
    <source>
        <strain evidence="1 2">SB9</strain>
    </source>
</reference>